<comment type="similarity">
    <text evidence="1">Belongs to the Gfa family.</text>
</comment>
<protein>
    <recommendedName>
        <fullName evidence="6">CENP-V/GFA domain-containing protein</fullName>
    </recommendedName>
</protein>
<name>A0A6A6IKK3_9PLEO</name>
<evidence type="ECO:0000313" key="7">
    <source>
        <dbReference type="EMBL" id="KAF2251145.1"/>
    </source>
</evidence>
<dbReference type="RefSeq" id="XP_033686149.1">
    <property type="nucleotide sequence ID" value="XM_033828679.1"/>
</dbReference>
<dbReference type="Pfam" id="PF04828">
    <property type="entry name" value="GFA"/>
    <property type="match status" value="1"/>
</dbReference>
<sequence>MSKSRPFPAVTGGCFCGLVRYRLETAPLFCHACHCADCHKSSGSVFACFATIEADRVTSIGSMPPKFATTVRRDGVARHNAFCPKCGTQLWGNGDWSPATIDIRVGSLDIPGLMEPDLHEFIESKVDWVILPEGAKTCKGGYEIKDYWPKSSLKRLDAAMSRYEERLKLSKAAASGAGEDEDEKEADKTPTAQSPEEKEDDEEFEKRYQVTEKALQERLEKLSLKLNEQEVA</sequence>
<organism evidence="7 8">
    <name type="scientific">Trematosphaeria pertusa</name>
    <dbReference type="NCBI Taxonomy" id="390896"/>
    <lineage>
        <taxon>Eukaryota</taxon>
        <taxon>Fungi</taxon>
        <taxon>Dikarya</taxon>
        <taxon>Ascomycota</taxon>
        <taxon>Pezizomycotina</taxon>
        <taxon>Dothideomycetes</taxon>
        <taxon>Pleosporomycetidae</taxon>
        <taxon>Pleosporales</taxon>
        <taxon>Massarineae</taxon>
        <taxon>Trematosphaeriaceae</taxon>
        <taxon>Trematosphaeria</taxon>
    </lineage>
</organism>
<dbReference type="GeneID" id="54582009"/>
<dbReference type="EMBL" id="ML987193">
    <property type="protein sequence ID" value="KAF2251145.1"/>
    <property type="molecule type" value="Genomic_DNA"/>
</dbReference>
<dbReference type="Gene3D" id="3.90.1590.10">
    <property type="entry name" value="glutathione-dependent formaldehyde- activating enzyme (gfa)"/>
    <property type="match status" value="1"/>
</dbReference>
<reference evidence="7" key="1">
    <citation type="journal article" date="2020" name="Stud. Mycol.">
        <title>101 Dothideomycetes genomes: a test case for predicting lifestyles and emergence of pathogens.</title>
        <authorList>
            <person name="Haridas S."/>
            <person name="Albert R."/>
            <person name="Binder M."/>
            <person name="Bloem J."/>
            <person name="Labutti K."/>
            <person name="Salamov A."/>
            <person name="Andreopoulos B."/>
            <person name="Baker S."/>
            <person name="Barry K."/>
            <person name="Bills G."/>
            <person name="Bluhm B."/>
            <person name="Cannon C."/>
            <person name="Castanera R."/>
            <person name="Culley D."/>
            <person name="Daum C."/>
            <person name="Ezra D."/>
            <person name="Gonzalez J."/>
            <person name="Henrissat B."/>
            <person name="Kuo A."/>
            <person name="Liang C."/>
            <person name="Lipzen A."/>
            <person name="Lutzoni F."/>
            <person name="Magnuson J."/>
            <person name="Mondo S."/>
            <person name="Nolan M."/>
            <person name="Ohm R."/>
            <person name="Pangilinan J."/>
            <person name="Park H.-J."/>
            <person name="Ramirez L."/>
            <person name="Alfaro M."/>
            <person name="Sun H."/>
            <person name="Tritt A."/>
            <person name="Yoshinaga Y."/>
            <person name="Zwiers L.-H."/>
            <person name="Turgeon B."/>
            <person name="Goodwin S."/>
            <person name="Spatafora J."/>
            <person name="Crous P."/>
            <person name="Grigoriev I."/>
        </authorList>
    </citation>
    <scope>NUCLEOTIDE SEQUENCE</scope>
    <source>
        <strain evidence="7">CBS 122368</strain>
    </source>
</reference>
<dbReference type="OrthoDB" id="2212170at2759"/>
<dbReference type="InterPro" id="IPR011057">
    <property type="entry name" value="Mss4-like_sf"/>
</dbReference>
<evidence type="ECO:0000256" key="1">
    <source>
        <dbReference type="ARBA" id="ARBA00005495"/>
    </source>
</evidence>
<accession>A0A6A6IKK3</accession>
<dbReference type="GO" id="GO:0046872">
    <property type="term" value="F:metal ion binding"/>
    <property type="evidence" value="ECO:0007669"/>
    <property type="project" value="UniProtKB-KW"/>
</dbReference>
<dbReference type="SUPFAM" id="SSF51316">
    <property type="entry name" value="Mss4-like"/>
    <property type="match status" value="1"/>
</dbReference>
<keyword evidence="4" id="KW-0456">Lyase</keyword>
<feature type="domain" description="CENP-V/GFA" evidence="6">
    <location>
        <begin position="10"/>
        <end position="127"/>
    </location>
</feature>
<proteinExistence type="inferred from homology"/>
<dbReference type="PANTHER" id="PTHR33337">
    <property type="entry name" value="GFA DOMAIN-CONTAINING PROTEIN"/>
    <property type="match status" value="1"/>
</dbReference>
<feature type="region of interest" description="Disordered" evidence="5">
    <location>
        <begin position="171"/>
        <end position="208"/>
    </location>
</feature>
<dbReference type="GO" id="GO:0016846">
    <property type="term" value="F:carbon-sulfur lyase activity"/>
    <property type="evidence" value="ECO:0007669"/>
    <property type="project" value="InterPro"/>
</dbReference>
<keyword evidence="3" id="KW-0862">Zinc</keyword>
<gene>
    <name evidence="7" type="ORF">BU26DRAFT_517865</name>
</gene>
<keyword evidence="8" id="KW-1185">Reference proteome</keyword>
<evidence type="ECO:0000313" key="8">
    <source>
        <dbReference type="Proteomes" id="UP000800094"/>
    </source>
</evidence>
<evidence type="ECO:0000256" key="5">
    <source>
        <dbReference type="SAM" id="MobiDB-lite"/>
    </source>
</evidence>
<dbReference type="PROSITE" id="PS51891">
    <property type="entry name" value="CENP_V_GFA"/>
    <property type="match status" value="1"/>
</dbReference>
<dbReference type="InterPro" id="IPR006913">
    <property type="entry name" value="CENP-V/GFA"/>
</dbReference>
<dbReference type="PANTHER" id="PTHR33337:SF33">
    <property type="entry name" value="CENP-V_GFA DOMAIN-CONTAINING PROTEIN"/>
    <property type="match status" value="1"/>
</dbReference>
<dbReference type="Proteomes" id="UP000800094">
    <property type="component" value="Unassembled WGS sequence"/>
</dbReference>
<evidence type="ECO:0000256" key="4">
    <source>
        <dbReference type="ARBA" id="ARBA00023239"/>
    </source>
</evidence>
<evidence type="ECO:0000256" key="3">
    <source>
        <dbReference type="ARBA" id="ARBA00022833"/>
    </source>
</evidence>
<dbReference type="AlphaFoldDB" id="A0A6A6IKK3"/>
<keyword evidence="2" id="KW-0479">Metal-binding</keyword>
<evidence type="ECO:0000259" key="6">
    <source>
        <dbReference type="PROSITE" id="PS51891"/>
    </source>
</evidence>
<evidence type="ECO:0000256" key="2">
    <source>
        <dbReference type="ARBA" id="ARBA00022723"/>
    </source>
</evidence>